<dbReference type="PANTHER" id="PTHR36173">
    <property type="entry name" value="RIBONUCLEASE VAPC16-RELATED"/>
    <property type="match status" value="1"/>
</dbReference>
<keyword evidence="4" id="KW-1185">Reference proteome</keyword>
<name>A0A2H3KX27_9CHLR</name>
<dbReference type="Gene3D" id="3.40.50.1010">
    <property type="entry name" value="5'-nuclease"/>
    <property type="match status" value="1"/>
</dbReference>
<dbReference type="RefSeq" id="WP_097651343.1">
    <property type="nucleotide sequence ID" value="NZ_LYXE01000062.1"/>
</dbReference>
<feature type="domain" description="PIN" evidence="2">
    <location>
        <begin position="2"/>
        <end position="121"/>
    </location>
</feature>
<accession>A0A2H3KX27</accession>
<protein>
    <submittedName>
        <fullName evidence="3">Twitching motility protein PilT</fullName>
    </submittedName>
</protein>
<dbReference type="Pfam" id="PF01850">
    <property type="entry name" value="PIN"/>
    <property type="match status" value="1"/>
</dbReference>
<dbReference type="Proteomes" id="UP000220922">
    <property type="component" value="Unassembled WGS sequence"/>
</dbReference>
<dbReference type="AlphaFoldDB" id="A0A2H3KX27"/>
<proteinExistence type="predicted"/>
<dbReference type="SUPFAM" id="SSF88723">
    <property type="entry name" value="PIN domain-like"/>
    <property type="match status" value="1"/>
</dbReference>
<dbReference type="InterPro" id="IPR002716">
    <property type="entry name" value="PIN_dom"/>
</dbReference>
<dbReference type="InterPro" id="IPR029060">
    <property type="entry name" value="PIN-like_dom_sf"/>
</dbReference>
<evidence type="ECO:0000256" key="1">
    <source>
        <dbReference type="SAM" id="MobiDB-lite"/>
    </source>
</evidence>
<comment type="caution">
    <text evidence="3">The sequence shown here is derived from an EMBL/GenBank/DDBJ whole genome shotgun (WGS) entry which is preliminary data.</text>
</comment>
<sequence>MIILDTHIWVWWIHQDQQLPTGYEEYIRHHEAQGLGISAISCWEVAKLVEYGRLTLPMGIADWMQRALSYPGMRLLPLTPEIAIASTQLPPPFHRDPADQLIVATARTYDCPLVSLDGKIRTYPYVRTEPQSNSPADAAAGNIHASGQGSAGTAHDTHPVQPD</sequence>
<feature type="region of interest" description="Disordered" evidence="1">
    <location>
        <begin position="127"/>
        <end position="163"/>
    </location>
</feature>
<evidence type="ECO:0000259" key="2">
    <source>
        <dbReference type="Pfam" id="PF01850"/>
    </source>
</evidence>
<dbReference type="CDD" id="cd09872">
    <property type="entry name" value="PIN_Sll0205-like"/>
    <property type="match status" value="1"/>
</dbReference>
<evidence type="ECO:0000313" key="3">
    <source>
        <dbReference type="EMBL" id="PDV99960.1"/>
    </source>
</evidence>
<dbReference type="InterPro" id="IPR041705">
    <property type="entry name" value="PIN_Sll0205"/>
</dbReference>
<dbReference type="OrthoDB" id="9798990at2"/>
<gene>
    <name evidence="3" type="ORF">A9Q02_11030</name>
</gene>
<reference evidence="3 4" key="1">
    <citation type="submission" date="2016-05" db="EMBL/GenBank/DDBJ databases">
        <authorList>
            <person name="Lavstsen T."/>
            <person name="Jespersen J.S."/>
        </authorList>
    </citation>
    <scope>NUCLEOTIDE SEQUENCE [LARGE SCALE GENOMIC DNA]</scope>
    <source>
        <strain evidence="3 4">B7-9</strain>
    </source>
</reference>
<dbReference type="InterPro" id="IPR052919">
    <property type="entry name" value="TA_system_RNase"/>
</dbReference>
<organism evidence="3 4">
    <name type="scientific">Candidatus Chloroploca asiatica</name>
    <dbReference type="NCBI Taxonomy" id="1506545"/>
    <lineage>
        <taxon>Bacteria</taxon>
        <taxon>Bacillati</taxon>
        <taxon>Chloroflexota</taxon>
        <taxon>Chloroflexia</taxon>
        <taxon>Chloroflexales</taxon>
        <taxon>Chloroflexineae</taxon>
        <taxon>Oscillochloridaceae</taxon>
        <taxon>Candidatus Chloroploca</taxon>
    </lineage>
</organism>
<dbReference type="PANTHER" id="PTHR36173:SF1">
    <property type="entry name" value="RIBONUCLEASE VAPC22"/>
    <property type="match status" value="1"/>
</dbReference>
<evidence type="ECO:0000313" key="4">
    <source>
        <dbReference type="Proteomes" id="UP000220922"/>
    </source>
</evidence>
<dbReference type="EMBL" id="LYXE01000062">
    <property type="protein sequence ID" value="PDV99960.1"/>
    <property type="molecule type" value="Genomic_DNA"/>
</dbReference>